<keyword evidence="2" id="KW-0812">Transmembrane</keyword>
<evidence type="ECO:0000313" key="3">
    <source>
        <dbReference type="EMBL" id="KKA20494.1"/>
    </source>
</evidence>
<name>A0A0F4YQG3_RASE3</name>
<feature type="compositionally biased region" description="Low complexity" evidence="1">
    <location>
        <begin position="445"/>
        <end position="454"/>
    </location>
</feature>
<dbReference type="EMBL" id="LASV01000254">
    <property type="protein sequence ID" value="KKA20494.1"/>
    <property type="molecule type" value="Genomic_DNA"/>
</dbReference>
<feature type="region of interest" description="Disordered" evidence="1">
    <location>
        <begin position="1"/>
        <end position="29"/>
    </location>
</feature>
<keyword evidence="4" id="KW-1185">Reference proteome</keyword>
<organism evidence="3 4">
    <name type="scientific">Rasamsonia emersonii (strain ATCC 16479 / CBS 393.64 / IMI 116815)</name>
    <dbReference type="NCBI Taxonomy" id="1408163"/>
    <lineage>
        <taxon>Eukaryota</taxon>
        <taxon>Fungi</taxon>
        <taxon>Dikarya</taxon>
        <taxon>Ascomycota</taxon>
        <taxon>Pezizomycotina</taxon>
        <taxon>Eurotiomycetes</taxon>
        <taxon>Eurotiomycetidae</taxon>
        <taxon>Eurotiales</taxon>
        <taxon>Trichocomaceae</taxon>
        <taxon>Rasamsonia</taxon>
    </lineage>
</organism>
<dbReference type="GeneID" id="25317826"/>
<evidence type="ECO:0008006" key="5">
    <source>
        <dbReference type="Google" id="ProtNLM"/>
    </source>
</evidence>
<feature type="compositionally biased region" description="Low complexity" evidence="1">
    <location>
        <begin position="566"/>
        <end position="578"/>
    </location>
</feature>
<feature type="compositionally biased region" description="Low complexity" evidence="1">
    <location>
        <begin position="462"/>
        <end position="529"/>
    </location>
</feature>
<dbReference type="PANTHER" id="PTHR38122">
    <property type="entry name" value="GLYCOPROTEIN X"/>
    <property type="match status" value="1"/>
</dbReference>
<protein>
    <recommendedName>
        <fullName evidence="5">Glycoprotein X</fullName>
    </recommendedName>
</protein>
<reference evidence="3 4" key="1">
    <citation type="submission" date="2015-04" db="EMBL/GenBank/DDBJ databases">
        <authorList>
            <person name="Heijne W.H."/>
            <person name="Fedorova N.D."/>
            <person name="Nierman W.C."/>
            <person name="Vollebregt A.W."/>
            <person name="Zhao Z."/>
            <person name="Wu L."/>
            <person name="Kumar M."/>
            <person name="Stam H."/>
            <person name="van den Berg M.A."/>
            <person name="Pel H.J."/>
        </authorList>
    </citation>
    <scope>NUCLEOTIDE SEQUENCE [LARGE SCALE GENOMIC DNA]</scope>
    <source>
        <strain evidence="3 4">CBS 393.64</strain>
    </source>
</reference>
<evidence type="ECO:0000256" key="2">
    <source>
        <dbReference type="SAM" id="Phobius"/>
    </source>
</evidence>
<dbReference type="STRING" id="1408163.A0A0F4YQG3"/>
<proteinExistence type="predicted"/>
<feature type="compositionally biased region" description="Polar residues" evidence="1">
    <location>
        <begin position="551"/>
        <end position="563"/>
    </location>
</feature>
<sequence>MTETVMSTQIVQLPPTSSPTTPTAESENPSFPMKIIVSETRFETLSFSIVYDDDSTALASPSSSADDSTTTETITRTHIDEKDCSTTSPSETIYEKTIVSYIPTTVPETVPTTVTSYIEKEITETVSDLVTATVTDTVRATLTLPPINIMERITQTEEVSTTETAVERETATVTETETLAGNASIISEIVTVSEEVTDTATLSAFPITENSNPESTMAAIPAEEKTTATPTLSSLTLCPSLIANPTYTPAAPLPKNYTWGCPPGHLCHPPKPADCNFEAGPPADSYYCSPDECIPSPEPLFPAQFWGQPVVSDQIGRFVVSPGYFNLDPAEFGLSDDIFVFNLQKRDYPQLLRHRQRPRSPPSTIPGVCYDECNNVLIEAEWSGKTPALCQKGSAFTTYLADCRECIEAHGSSSSSSSGETLGDHVPEFQQFLSYCDSLDEEYLSSQTSGSSSGAEAQMDNSAPPSAATITDSASASASASADSNSPSGEIISSASAPAPASMTSTVTSTAASGSSSPSTQTETSTPTQDPIPTLTATVPDQYPEPIAPTETYTAFGSSQSHRPQSEQTSGSSSRSRHNPVSSLQIYLLYLFGTWTLTWACISLVWCIVLVVVLG</sequence>
<dbReference type="Proteomes" id="UP000053958">
    <property type="component" value="Unassembled WGS sequence"/>
</dbReference>
<dbReference type="OrthoDB" id="5414836at2759"/>
<feature type="compositionally biased region" description="Low complexity" evidence="1">
    <location>
        <begin position="14"/>
        <end position="23"/>
    </location>
</feature>
<feature type="transmembrane region" description="Helical" evidence="2">
    <location>
        <begin position="587"/>
        <end position="614"/>
    </location>
</feature>
<keyword evidence="2" id="KW-1133">Transmembrane helix</keyword>
<feature type="compositionally biased region" description="Polar residues" evidence="1">
    <location>
        <begin position="1"/>
        <end position="11"/>
    </location>
</feature>
<dbReference type="AlphaFoldDB" id="A0A0F4YQG3"/>
<comment type="caution">
    <text evidence="3">The sequence shown here is derived from an EMBL/GenBank/DDBJ whole genome shotgun (WGS) entry which is preliminary data.</text>
</comment>
<accession>A0A0F4YQG3</accession>
<gene>
    <name evidence="3" type="ORF">T310_5482</name>
</gene>
<dbReference type="PANTHER" id="PTHR38122:SF1">
    <property type="entry name" value="GLYCOPROTEIN X"/>
    <property type="match status" value="1"/>
</dbReference>
<evidence type="ECO:0000313" key="4">
    <source>
        <dbReference type="Proteomes" id="UP000053958"/>
    </source>
</evidence>
<keyword evidence="2" id="KW-0472">Membrane</keyword>
<dbReference type="RefSeq" id="XP_013327106.1">
    <property type="nucleotide sequence ID" value="XM_013471652.1"/>
</dbReference>
<evidence type="ECO:0000256" key="1">
    <source>
        <dbReference type="SAM" id="MobiDB-lite"/>
    </source>
</evidence>
<feature type="region of interest" description="Disordered" evidence="1">
    <location>
        <begin position="444"/>
        <end position="578"/>
    </location>
</feature>